<dbReference type="Proteomes" id="UP000192288">
    <property type="component" value="Unassembled WGS sequence"/>
</dbReference>
<reference evidence="7 8" key="1">
    <citation type="journal article" date="2017" name="Front. Microbiol.">
        <title>Genomic Characterization of Dairy Associated Leuconostoc Species and Diversity of Leuconostocs in Undefined Mixed Mesophilic Starter Cultures.</title>
        <authorList>
            <person name="Frantzen C.A."/>
            <person name="Kot W."/>
            <person name="Pedersen T.B."/>
            <person name="Ardo Y.M."/>
            <person name="Broadbent J.R."/>
            <person name="Neve H."/>
            <person name="Hansen L.H."/>
            <person name="Dal Bello F."/>
            <person name="Ostlie H.M."/>
            <person name="Kleppen H.P."/>
            <person name="Vogensen F.K."/>
            <person name="Holo H."/>
        </authorList>
    </citation>
    <scope>NUCLEOTIDE SEQUENCE [LARGE SCALE GENOMIC DNA]</scope>
    <source>
        <strain evidence="7 8">LMGCF08</strain>
    </source>
</reference>
<evidence type="ECO:0000256" key="5">
    <source>
        <dbReference type="ARBA" id="ARBA00022944"/>
    </source>
</evidence>
<comment type="similarity">
    <text evidence="2">Belongs to the CDP-glycerol glycerophosphotransferase family.</text>
</comment>
<evidence type="ECO:0000313" key="8">
    <source>
        <dbReference type="Proteomes" id="UP000192288"/>
    </source>
</evidence>
<dbReference type="EMBL" id="MPLS01000014">
    <property type="protein sequence ID" value="ORI97828.1"/>
    <property type="molecule type" value="Genomic_DNA"/>
</dbReference>
<dbReference type="GO" id="GO:0005886">
    <property type="term" value="C:plasma membrane"/>
    <property type="evidence" value="ECO:0007669"/>
    <property type="project" value="UniProtKB-SubCell"/>
</dbReference>
<dbReference type="GO" id="GO:0047355">
    <property type="term" value="F:CDP-glycerol glycerophosphotransferase activity"/>
    <property type="evidence" value="ECO:0007669"/>
    <property type="project" value="InterPro"/>
</dbReference>
<dbReference type="STRING" id="33968.BMS77_04400"/>
<accession>A0A1X0VDQ0</accession>
<dbReference type="SUPFAM" id="SSF53756">
    <property type="entry name" value="UDP-Glycosyltransferase/glycogen phosphorylase"/>
    <property type="match status" value="1"/>
</dbReference>
<dbReference type="GO" id="GO:0019350">
    <property type="term" value="P:teichoic acid biosynthetic process"/>
    <property type="evidence" value="ECO:0007669"/>
    <property type="project" value="UniProtKB-KW"/>
</dbReference>
<keyword evidence="6" id="KW-0472">Membrane</keyword>
<proteinExistence type="inferred from homology"/>
<dbReference type="Gene3D" id="3.40.50.12580">
    <property type="match status" value="1"/>
</dbReference>
<dbReference type="PANTHER" id="PTHR37316:SF3">
    <property type="entry name" value="TEICHOIC ACID GLYCEROL-PHOSPHATE TRANSFERASE"/>
    <property type="match status" value="1"/>
</dbReference>
<dbReference type="InterPro" id="IPR043149">
    <property type="entry name" value="TagF_N"/>
</dbReference>
<keyword evidence="3" id="KW-1003">Cell membrane</keyword>
<comment type="caution">
    <text evidence="7">The sequence shown here is derived from an EMBL/GenBank/DDBJ whole genome shotgun (WGS) entry which is preliminary data.</text>
</comment>
<dbReference type="InterPro" id="IPR051612">
    <property type="entry name" value="Teichoic_Acid_Biosynth"/>
</dbReference>
<name>A0A1X0VDQ0_LEUPS</name>
<evidence type="ECO:0000313" key="7">
    <source>
        <dbReference type="EMBL" id="ORI97828.1"/>
    </source>
</evidence>
<protein>
    <submittedName>
        <fullName evidence="7">Uncharacterized protein</fullName>
    </submittedName>
</protein>
<evidence type="ECO:0000256" key="6">
    <source>
        <dbReference type="ARBA" id="ARBA00023136"/>
    </source>
</evidence>
<dbReference type="Gene3D" id="3.40.50.11820">
    <property type="match status" value="1"/>
</dbReference>
<dbReference type="InterPro" id="IPR007554">
    <property type="entry name" value="Glycerophosphate_synth"/>
</dbReference>
<comment type="subcellular location">
    <subcellularLocation>
        <location evidence="1">Cell membrane</location>
        <topology evidence="1">Peripheral membrane protein</topology>
    </subcellularLocation>
</comment>
<evidence type="ECO:0000256" key="1">
    <source>
        <dbReference type="ARBA" id="ARBA00004202"/>
    </source>
</evidence>
<evidence type="ECO:0000256" key="4">
    <source>
        <dbReference type="ARBA" id="ARBA00022679"/>
    </source>
</evidence>
<gene>
    <name evidence="7" type="ORF">BMR96_05350</name>
</gene>
<dbReference type="AlphaFoldDB" id="A0A1X0VDQ0"/>
<evidence type="ECO:0000256" key="3">
    <source>
        <dbReference type="ARBA" id="ARBA00022475"/>
    </source>
</evidence>
<keyword evidence="5" id="KW-0777">Teichoic acid biosynthesis</keyword>
<dbReference type="PANTHER" id="PTHR37316">
    <property type="entry name" value="TEICHOIC ACID GLYCEROL-PHOSPHATE PRIMASE"/>
    <property type="match status" value="1"/>
</dbReference>
<dbReference type="Pfam" id="PF04464">
    <property type="entry name" value="Glyphos_transf"/>
    <property type="match status" value="1"/>
</dbReference>
<organism evidence="7 8">
    <name type="scientific">Leuconostoc pseudomesenteroides</name>
    <dbReference type="NCBI Taxonomy" id="33968"/>
    <lineage>
        <taxon>Bacteria</taxon>
        <taxon>Bacillati</taxon>
        <taxon>Bacillota</taxon>
        <taxon>Bacilli</taxon>
        <taxon>Lactobacillales</taxon>
        <taxon>Lactobacillaceae</taxon>
        <taxon>Leuconostoc</taxon>
    </lineage>
</organism>
<evidence type="ECO:0000256" key="2">
    <source>
        <dbReference type="ARBA" id="ARBA00010488"/>
    </source>
</evidence>
<sequence>MIIYLKSRTTDEIIEVHIDNTRFRTLVSLVVEDISAPYYDVFTKVNDKLIPYRLGFFSFLKLFIFSGRYQLKLKNGQIIRTFTTRNRQLSYLHLSDNGMDKKMRKIQTKAYFCGKFVNLIQPFNRPQLAFEKLSERAQESGFAYFKYVQEHYPKEKLYFIIKRDAPDYAKLKAMQRVVIHGSFQHFYLLHRASLFVSSETPGHAYFWRENMGLTANVVRTKPYVFLQHGVLGFKKLDSIFYGDRLTAPSLLITSSLFEQNIVTSQLDYDAKRAPITGLARWDMIDLAQERMNNRDKILVFYTWRPWLDDISDESFRASQYFQHIKATLTILSNYDDKQVILMMHPKLHATLDQSLLSKVKLWTDNDGPMNELLSSVATVITDYSSISWEAYYREIPVVFDMFDQTRYTDEVGSYIDLHELPFGVKVTQDKHLHVALSEIAERHYQLTSKELADKTKYFDFQDQGASERIHRQIQSLDLSAIRRVKRRALISAVGRMLHRSNN</sequence>
<keyword evidence="4" id="KW-0808">Transferase</keyword>
<dbReference type="InterPro" id="IPR043148">
    <property type="entry name" value="TagF_C"/>
</dbReference>